<feature type="region of interest" description="Disordered" evidence="1">
    <location>
        <begin position="136"/>
        <end position="170"/>
    </location>
</feature>
<feature type="non-terminal residue" evidence="2">
    <location>
        <position position="1"/>
    </location>
</feature>
<accession>A0A0B6YG82</accession>
<evidence type="ECO:0000313" key="2">
    <source>
        <dbReference type="EMBL" id="CEK55243.1"/>
    </source>
</evidence>
<name>A0A0B6YG82_9EUPU</name>
<reference evidence="2" key="1">
    <citation type="submission" date="2014-12" db="EMBL/GenBank/DDBJ databases">
        <title>Insight into the proteome of Arion vulgaris.</title>
        <authorList>
            <person name="Aradska J."/>
            <person name="Bulat T."/>
            <person name="Smidak R."/>
            <person name="Sarate P."/>
            <person name="Gangsoo J."/>
            <person name="Sialana F."/>
            <person name="Bilban M."/>
            <person name="Lubec G."/>
        </authorList>
    </citation>
    <scope>NUCLEOTIDE SEQUENCE</scope>
    <source>
        <tissue evidence="2">Skin</tissue>
    </source>
</reference>
<dbReference type="EMBL" id="HACG01008378">
    <property type="protein sequence ID" value="CEK55243.1"/>
    <property type="molecule type" value="Transcribed_RNA"/>
</dbReference>
<sequence length="170" mass="18786">SIENNNKMLSDIKSVHQTTLHPEFSKTGKLVNKTEAENNKSKTTLLVNVEKEKQLQKAEMIQRSPNNIQNNLKSPNMSANIRTESGSLVLQLSPELNVAKSNYALMSGPRKGVTENVSNRLADSIVDITNLLPMPSELRGRDHHEATSSTTSTRRALNTADLNIKDAQIP</sequence>
<organism evidence="2">
    <name type="scientific">Arion vulgaris</name>
    <dbReference type="NCBI Taxonomy" id="1028688"/>
    <lineage>
        <taxon>Eukaryota</taxon>
        <taxon>Metazoa</taxon>
        <taxon>Spiralia</taxon>
        <taxon>Lophotrochozoa</taxon>
        <taxon>Mollusca</taxon>
        <taxon>Gastropoda</taxon>
        <taxon>Heterobranchia</taxon>
        <taxon>Euthyneura</taxon>
        <taxon>Panpulmonata</taxon>
        <taxon>Eupulmonata</taxon>
        <taxon>Stylommatophora</taxon>
        <taxon>Helicina</taxon>
        <taxon>Arionoidea</taxon>
        <taxon>Arionidae</taxon>
        <taxon>Arion</taxon>
    </lineage>
</organism>
<evidence type="ECO:0000256" key="1">
    <source>
        <dbReference type="SAM" id="MobiDB-lite"/>
    </source>
</evidence>
<gene>
    <name evidence="2" type="primary">ORF24720</name>
</gene>
<proteinExistence type="predicted"/>
<protein>
    <submittedName>
        <fullName evidence="2">Uncharacterized protein</fullName>
    </submittedName>
</protein>
<dbReference type="AlphaFoldDB" id="A0A0B6YG82"/>
<feature type="non-terminal residue" evidence="2">
    <location>
        <position position="170"/>
    </location>
</feature>